<sequence length="179" mass="20173">MLEALHMYSLVAYVVKKDGMFTRLQNTLIGWGLAAFIIMFCMCFEYDNYGGEYHCWLRMDTPLLYGQFIPVVGFVIMTFTLIEAAGAADYKPLKGVDKSQLLSARISQRTNLIILPLVFAHWMVGMMSEYEQNLPLYGTFSVLNGVTGGVVFFLHCTNNSQVRAKLTGIYKSMCKGSSR</sequence>
<dbReference type="GO" id="GO:0007166">
    <property type="term" value="P:cell surface receptor signaling pathway"/>
    <property type="evidence" value="ECO:0007669"/>
    <property type="project" value="InterPro"/>
</dbReference>
<keyword evidence="3 5" id="KW-1133">Transmembrane helix</keyword>
<reference evidence="7 8" key="2">
    <citation type="submission" date="2019-01" db="EMBL/GenBank/DDBJ databases">
        <title>The decoding of complex shrimp genome reveals the adaptation for benthos swimmer, frequently molting mechanism and breeding impact on genome.</title>
        <authorList>
            <person name="Sun Y."/>
            <person name="Gao Y."/>
            <person name="Yu Y."/>
        </authorList>
    </citation>
    <scope>NUCLEOTIDE SEQUENCE [LARGE SCALE GENOMIC DNA]</scope>
    <source>
        <tissue evidence="7">Muscle</tissue>
    </source>
</reference>
<dbReference type="Proteomes" id="UP000283509">
    <property type="component" value="Unassembled WGS sequence"/>
</dbReference>
<feature type="transmembrane region" description="Helical" evidence="5">
    <location>
        <begin position="134"/>
        <end position="156"/>
    </location>
</feature>
<evidence type="ECO:0000256" key="4">
    <source>
        <dbReference type="ARBA" id="ARBA00023136"/>
    </source>
</evidence>
<dbReference type="AlphaFoldDB" id="A0A423SF33"/>
<dbReference type="PANTHER" id="PTHR12011">
    <property type="entry name" value="ADHESION G-PROTEIN COUPLED RECEPTOR"/>
    <property type="match status" value="1"/>
</dbReference>
<dbReference type="Pfam" id="PF00002">
    <property type="entry name" value="7tm_2"/>
    <property type="match status" value="1"/>
</dbReference>
<dbReference type="OrthoDB" id="5973910at2759"/>
<dbReference type="GO" id="GO:0004930">
    <property type="term" value="F:G protein-coupled receptor activity"/>
    <property type="evidence" value="ECO:0007669"/>
    <property type="project" value="InterPro"/>
</dbReference>
<evidence type="ECO:0000256" key="1">
    <source>
        <dbReference type="ARBA" id="ARBA00004141"/>
    </source>
</evidence>
<dbReference type="GO" id="GO:0005886">
    <property type="term" value="C:plasma membrane"/>
    <property type="evidence" value="ECO:0007669"/>
    <property type="project" value="TreeGrafter"/>
</dbReference>
<evidence type="ECO:0000313" key="7">
    <source>
        <dbReference type="EMBL" id="ROT62788.1"/>
    </source>
</evidence>
<evidence type="ECO:0000256" key="5">
    <source>
        <dbReference type="SAM" id="Phobius"/>
    </source>
</evidence>
<feature type="transmembrane region" description="Helical" evidence="5">
    <location>
        <begin position="111"/>
        <end position="128"/>
    </location>
</feature>
<comment type="caution">
    <text evidence="7">The sequence shown here is derived from an EMBL/GenBank/DDBJ whole genome shotgun (WGS) entry which is preliminary data.</text>
</comment>
<keyword evidence="4 5" id="KW-0472">Membrane</keyword>
<keyword evidence="8" id="KW-1185">Reference proteome</keyword>
<dbReference type="EMBL" id="QCYY01003552">
    <property type="protein sequence ID" value="ROT62788.1"/>
    <property type="molecule type" value="Genomic_DNA"/>
</dbReference>
<protein>
    <recommendedName>
        <fullName evidence="6">G-protein coupled receptors family 2 profile 2 domain-containing protein</fullName>
    </recommendedName>
</protein>
<reference evidence="7 8" key="1">
    <citation type="submission" date="2018-04" db="EMBL/GenBank/DDBJ databases">
        <authorList>
            <person name="Zhang X."/>
            <person name="Yuan J."/>
            <person name="Li F."/>
            <person name="Xiang J."/>
        </authorList>
    </citation>
    <scope>NUCLEOTIDE SEQUENCE [LARGE SCALE GENOMIC DNA]</scope>
    <source>
        <tissue evidence="7">Muscle</tissue>
    </source>
</reference>
<evidence type="ECO:0000256" key="2">
    <source>
        <dbReference type="ARBA" id="ARBA00022692"/>
    </source>
</evidence>
<accession>A0A423SF33</accession>
<dbReference type="InterPro" id="IPR000832">
    <property type="entry name" value="GPCR_2_secretin-like"/>
</dbReference>
<name>A0A423SF33_PENVA</name>
<dbReference type="InterPro" id="IPR017981">
    <property type="entry name" value="GPCR_2-like_7TM"/>
</dbReference>
<feature type="transmembrane region" description="Helical" evidence="5">
    <location>
        <begin position="28"/>
        <end position="47"/>
    </location>
</feature>
<dbReference type="PROSITE" id="PS50261">
    <property type="entry name" value="G_PROTEIN_RECEP_F2_4"/>
    <property type="match status" value="1"/>
</dbReference>
<keyword evidence="2 5" id="KW-0812">Transmembrane</keyword>
<gene>
    <name evidence="7" type="ORF">C7M84_019347</name>
</gene>
<evidence type="ECO:0000259" key="6">
    <source>
        <dbReference type="PROSITE" id="PS50261"/>
    </source>
</evidence>
<organism evidence="7 8">
    <name type="scientific">Penaeus vannamei</name>
    <name type="common">Whiteleg shrimp</name>
    <name type="synonym">Litopenaeus vannamei</name>
    <dbReference type="NCBI Taxonomy" id="6689"/>
    <lineage>
        <taxon>Eukaryota</taxon>
        <taxon>Metazoa</taxon>
        <taxon>Ecdysozoa</taxon>
        <taxon>Arthropoda</taxon>
        <taxon>Crustacea</taxon>
        <taxon>Multicrustacea</taxon>
        <taxon>Malacostraca</taxon>
        <taxon>Eumalacostraca</taxon>
        <taxon>Eucarida</taxon>
        <taxon>Decapoda</taxon>
        <taxon>Dendrobranchiata</taxon>
        <taxon>Penaeoidea</taxon>
        <taxon>Penaeidae</taxon>
        <taxon>Penaeus</taxon>
    </lineage>
</organism>
<comment type="subcellular location">
    <subcellularLocation>
        <location evidence="1">Membrane</location>
        <topology evidence="1">Multi-pass membrane protein</topology>
    </subcellularLocation>
</comment>
<dbReference type="Gene3D" id="1.20.1070.10">
    <property type="entry name" value="Rhodopsin 7-helix transmembrane proteins"/>
    <property type="match status" value="1"/>
</dbReference>
<evidence type="ECO:0000256" key="3">
    <source>
        <dbReference type="ARBA" id="ARBA00022989"/>
    </source>
</evidence>
<feature type="transmembrane region" description="Helical" evidence="5">
    <location>
        <begin position="67"/>
        <end position="90"/>
    </location>
</feature>
<proteinExistence type="predicted"/>
<evidence type="ECO:0000313" key="8">
    <source>
        <dbReference type="Proteomes" id="UP000283509"/>
    </source>
</evidence>
<feature type="domain" description="G-protein coupled receptors family 2 profile 2" evidence="6">
    <location>
        <begin position="1"/>
        <end position="159"/>
    </location>
</feature>
<dbReference type="PANTHER" id="PTHR12011:SF347">
    <property type="entry name" value="FI21270P1-RELATED"/>
    <property type="match status" value="1"/>
</dbReference>